<dbReference type="PANTHER" id="PTHR24421">
    <property type="entry name" value="NITRATE/NITRITE SENSOR PROTEIN NARX-RELATED"/>
    <property type="match status" value="1"/>
</dbReference>
<evidence type="ECO:0000256" key="3">
    <source>
        <dbReference type="ARBA" id="ARBA00022553"/>
    </source>
</evidence>
<dbReference type="OrthoDB" id="227596at2"/>
<accession>A0A6P2C5D9</accession>
<dbReference type="GO" id="GO:0046983">
    <property type="term" value="F:protein dimerization activity"/>
    <property type="evidence" value="ECO:0007669"/>
    <property type="project" value="InterPro"/>
</dbReference>
<gene>
    <name evidence="12" type="ORF">EAS64_12325</name>
</gene>
<evidence type="ECO:0000259" key="11">
    <source>
        <dbReference type="Pfam" id="PF07730"/>
    </source>
</evidence>
<feature type="transmembrane region" description="Helical" evidence="10">
    <location>
        <begin position="61"/>
        <end position="80"/>
    </location>
</feature>
<dbReference type="Proteomes" id="UP000460272">
    <property type="component" value="Unassembled WGS sequence"/>
</dbReference>
<comment type="caution">
    <text evidence="12">The sequence shown here is derived from an EMBL/GenBank/DDBJ whole genome shotgun (WGS) entry which is preliminary data.</text>
</comment>
<dbReference type="EC" id="2.7.13.3" evidence="2"/>
<keyword evidence="13" id="KW-1185">Reference proteome</keyword>
<feature type="transmembrane region" description="Helical" evidence="10">
    <location>
        <begin position="166"/>
        <end position="188"/>
    </location>
</feature>
<sequence>MVAFMGKNMPQPWRAARRPAGRSAQSRDPPAGVCPRADDPVRGGGYDRCDELDPGELEAPVIMWGLPALGCTLVGSALLLRRLPLAALAVVLGGSAASAAVEPAPARATLVVAAVVVVCGAGLEICYMAATRTRGVSVVGVAMAVGFGVLIPFLNVPLPGAQSGDIGGSAVHLATIALSLAAILAWLIGNSIRLAHARAEALTAQSATQTALAERLRIARELHDIVAHSIGIIAIQAGAAHRVFDTSPAEARDALAAIEATSRETLSGLRRMVTGLRNEEPGSGRAALGPAPGLADLGRLAAQTLDAGVRVEVDWRGSREPLPADIDLSAFRIVQEAVANVVRHAGAGECLVVIDRRDGQLSIEITDGGRGGDVASPACASAPRCSAASSPPARGPGGGFRVAVRLPVPAPAPTQA</sequence>
<evidence type="ECO:0000256" key="8">
    <source>
        <dbReference type="ARBA" id="ARBA00023012"/>
    </source>
</evidence>
<evidence type="ECO:0000256" key="4">
    <source>
        <dbReference type="ARBA" id="ARBA00022679"/>
    </source>
</evidence>
<keyword evidence="10" id="KW-1133">Transmembrane helix</keyword>
<keyword evidence="10" id="KW-0812">Transmembrane</keyword>
<evidence type="ECO:0000256" key="7">
    <source>
        <dbReference type="ARBA" id="ARBA00022840"/>
    </source>
</evidence>
<dbReference type="GO" id="GO:0005524">
    <property type="term" value="F:ATP binding"/>
    <property type="evidence" value="ECO:0007669"/>
    <property type="project" value="UniProtKB-KW"/>
</dbReference>
<proteinExistence type="predicted"/>
<evidence type="ECO:0000256" key="1">
    <source>
        <dbReference type="ARBA" id="ARBA00000085"/>
    </source>
</evidence>
<feature type="region of interest" description="Disordered" evidence="9">
    <location>
        <begin position="1"/>
        <end position="39"/>
    </location>
</feature>
<evidence type="ECO:0000256" key="9">
    <source>
        <dbReference type="SAM" id="MobiDB-lite"/>
    </source>
</evidence>
<keyword evidence="10" id="KW-0472">Membrane</keyword>
<keyword evidence="3" id="KW-0597">Phosphoprotein</keyword>
<evidence type="ECO:0000256" key="10">
    <source>
        <dbReference type="SAM" id="Phobius"/>
    </source>
</evidence>
<keyword evidence="8" id="KW-0902">Two-component regulatory system</keyword>
<keyword evidence="6 12" id="KW-0418">Kinase</keyword>
<evidence type="ECO:0000256" key="2">
    <source>
        <dbReference type="ARBA" id="ARBA00012438"/>
    </source>
</evidence>
<feature type="domain" description="Signal transduction histidine kinase subgroup 3 dimerisation and phosphoacceptor" evidence="11">
    <location>
        <begin position="214"/>
        <end position="279"/>
    </location>
</feature>
<dbReference type="Gene3D" id="1.20.5.1930">
    <property type="match status" value="1"/>
</dbReference>
<dbReference type="GO" id="GO:0000155">
    <property type="term" value="F:phosphorelay sensor kinase activity"/>
    <property type="evidence" value="ECO:0007669"/>
    <property type="project" value="InterPro"/>
</dbReference>
<protein>
    <recommendedName>
        <fullName evidence="2">histidine kinase</fullName>
        <ecNumber evidence="2">2.7.13.3</ecNumber>
    </recommendedName>
</protein>
<keyword evidence="4" id="KW-0808">Transferase</keyword>
<reference evidence="12 13" key="1">
    <citation type="submission" date="2018-11" db="EMBL/GenBank/DDBJ databases">
        <title>Trebonia kvetii gen.nov., sp.nov., a novel acidophilic actinobacterium, and proposal of the new actinobacterial family Treboniaceae fam. nov.</title>
        <authorList>
            <person name="Rapoport D."/>
            <person name="Sagova-Mareckova M."/>
            <person name="Sedlacek I."/>
            <person name="Provaznik J."/>
            <person name="Kralova S."/>
            <person name="Pavlinic D."/>
            <person name="Benes V."/>
            <person name="Kopecky J."/>
        </authorList>
    </citation>
    <scope>NUCLEOTIDE SEQUENCE [LARGE SCALE GENOMIC DNA]</scope>
    <source>
        <strain evidence="12 13">15Tr583</strain>
    </source>
</reference>
<dbReference type="InterPro" id="IPR011712">
    <property type="entry name" value="Sig_transdc_His_kin_sub3_dim/P"/>
</dbReference>
<dbReference type="EMBL" id="RPFW01000002">
    <property type="protein sequence ID" value="TVZ05351.1"/>
    <property type="molecule type" value="Genomic_DNA"/>
</dbReference>
<dbReference type="InterPro" id="IPR050482">
    <property type="entry name" value="Sensor_HK_TwoCompSys"/>
</dbReference>
<feature type="transmembrane region" description="Helical" evidence="10">
    <location>
        <begin position="85"/>
        <end position="101"/>
    </location>
</feature>
<evidence type="ECO:0000313" key="13">
    <source>
        <dbReference type="Proteomes" id="UP000460272"/>
    </source>
</evidence>
<comment type="catalytic activity">
    <reaction evidence="1">
        <text>ATP + protein L-histidine = ADP + protein N-phospho-L-histidine.</text>
        <dbReference type="EC" id="2.7.13.3"/>
    </reaction>
</comment>
<keyword evidence="5" id="KW-0547">Nucleotide-binding</keyword>
<dbReference type="AlphaFoldDB" id="A0A6P2C5D9"/>
<organism evidence="12 13">
    <name type="scientific">Trebonia kvetii</name>
    <dbReference type="NCBI Taxonomy" id="2480626"/>
    <lineage>
        <taxon>Bacteria</taxon>
        <taxon>Bacillati</taxon>
        <taxon>Actinomycetota</taxon>
        <taxon>Actinomycetes</taxon>
        <taxon>Streptosporangiales</taxon>
        <taxon>Treboniaceae</taxon>
        <taxon>Trebonia</taxon>
    </lineage>
</organism>
<dbReference type="InterPro" id="IPR036890">
    <property type="entry name" value="HATPase_C_sf"/>
</dbReference>
<keyword evidence="7" id="KW-0067">ATP-binding</keyword>
<dbReference type="CDD" id="cd16917">
    <property type="entry name" value="HATPase_UhpB-NarQ-NarX-like"/>
    <property type="match status" value="1"/>
</dbReference>
<dbReference type="GO" id="GO:0016020">
    <property type="term" value="C:membrane"/>
    <property type="evidence" value="ECO:0007669"/>
    <property type="project" value="InterPro"/>
</dbReference>
<evidence type="ECO:0000256" key="5">
    <source>
        <dbReference type="ARBA" id="ARBA00022741"/>
    </source>
</evidence>
<name>A0A6P2C5D9_9ACTN</name>
<feature type="transmembrane region" description="Helical" evidence="10">
    <location>
        <begin position="107"/>
        <end position="129"/>
    </location>
</feature>
<dbReference type="SUPFAM" id="SSF55874">
    <property type="entry name" value="ATPase domain of HSP90 chaperone/DNA topoisomerase II/histidine kinase"/>
    <property type="match status" value="1"/>
</dbReference>
<dbReference type="PANTHER" id="PTHR24421:SF10">
    <property type="entry name" value="NITRATE_NITRITE SENSOR PROTEIN NARQ"/>
    <property type="match status" value="1"/>
</dbReference>
<evidence type="ECO:0000256" key="6">
    <source>
        <dbReference type="ARBA" id="ARBA00022777"/>
    </source>
</evidence>
<evidence type="ECO:0000313" key="12">
    <source>
        <dbReference type="EMBL" id="TVZ05351.1"/>
    </source>
</evidence>
<dbReference type="Gene3D" id="3.30.565.10">
    <property type="entry name" value="Histidine kinase-like ATPase, C-terminal domain"/>
    <property type="match status" value="1"/>
</dbReference>
<dbReference type="Pfam" id="PF07730">
    <property type="entry name" value="HisKA_3"/>
    <property type="match status" value="1"/>
</dbReference>
<feature type="transmembrane region" description="Helical" evidence="10">
    <location>
        <begin position="136"/>
        <end position="154"/>
    </location>
</feature>